<dbReference type="AlphaFoldDB" id="A0A1H7VA84"/>
<accession>A0A1H7VA84</accession>
<organism evidence="1 2">
    <name type="scientific">Streptacidiphilus jiangxiensis</name>
    <dbReference type="NCBI Taxonomy" id="235985"/>
    <lineage>
        <taxon>Bacteria</taxon>
        <taxon>Bacillati</taxon>
        <taxon>Actinomycetota</taxon>
        <taxon>Actinomycetes</taxon>
        <taxon>Kitasatosporales</taxon>
        <taxon>Streptomycetaceae</taxon>
        <taxon>Streptacidiphilus</taxon>
    </lineage>
</organism>
<dbReference type="RefSeq" id="WP_236655873.1">
    <property type="nucleotide sequence ID" value="NZ_BBPN01000004.1"/>
</dbReference>
<reference evidence="2" key="1">
    <citation type="submission" date="2016-10" db="EMBL/GenBank/DDBJ databases">
        <authorList>
            <person name="Varghese N."/>
        </authorList>
    </citation>
    <scope>NUCLEOTIDE SEQUENCE [LARGE SCALE GENOMIC DNA]</scope>
    <source>
        <strain evidence="2">DSM 45096 / BCRC 16803 / CGMCC 4.1857 / CIP 109030 / JCM 12277 / KCTC 19219 / NBRC 100920 / 33214</strain>
    </source>
</reference>
<dbReference type="Pfam" id="PF05973">
    <property type="entry name" value="Gp49"/>
    <property type="match status" value="1"/>
</dbReference>
<proteinExistence type="predicted"/>
<evidence type="ECO:0000313" key="2">
    <source>
        <dbReference type="Proteomes" id="UP000183015"/>
    </source>
</evidence>
<dbReference type="STRING" id="235985.SAMN05414137_117194"/>
<dbReference type="Proteomes" id="UP000183015">
    <property type="component" value="Unassembled WGS sequence"/>
</dbReference>
<name>A0A1H7VA84_STRJI</name>
<protein>
    <submittedName>
        <fullName evidence="1">Phage derived protein Gp49-like</fullName>
    </submittedName>
</protein>
<dbReference type="EMBL" id="FOAZ01000017">
    <property type="protein sequence ID" value="SEM06142.1"/>
    <property type="molecule type" value="Genomic_DNA"/>
</dbReference>
<sequence length="132" mass="14714">MGAMGTVAAGYSVELEPEVRAWLELLPGRLFRRVETYAELLAQLGPDTPSPHARPLRDGVSELRPSLDGVATRVTYWIDEEARRIVLLTVFRKTRTHEQAQIERAVRARHECRTEHGAAHGIFVREGDGGTG</sequence>
<dbReference type="eggNOG" id="COG4683">
    <property type="taxonomic scope" value="Bacteria"/>
</dbReference>
<dbReference type="InterPro" id="IPR009241">
    <property type="entry name" value="HigB-like"/>
</dbReference>
<evidence type="ECO:0000313" key="1">
    <source>
        <dbReference type="EMBL" id="SEM06142.1"/>
    </source>
</evidence>
<gene>
    <name evidence="1" type="ORF">SAMN05414137_117194</name>
</gene>
<keyword evidence="2" id="KW-1185">Reference proteome</keyword>